<evidence type="ECO:0000313" key="4">
    <source>
        <dbReference type="Proteomes" id="UP000027135"/>
    </source>
</evidence>
<name>A0A067QHF3_ZOONE</name>
<keyword evidence="1" id="KW-0175">Coiled coil</keyword>
<organism evidence="3 4">
    <name type="scientific">Zootermopsis nevadensis</name>
    <name type="common">Dampwood termite</name>
    <dbReference type="NCBI Taxonomy" id="136037"/>
    <lineage>
        <taxon>Eukaryota</taxon>
        <taxon>Metazoa</taxon>
        <taxon>Ecdysozoa</taxon>
        <taxon>Arthropoda</taxon>
        <taxon>Hexapoda</taxon>
        <taxon>Insecta</taxon>
        <taxon>Pterygota</taxon>
        <taxon>Neoptera</taxon>
        <taxon>Polyneoptera</taxon>
        <taxon>Dictyoptera</taxon>
        <taxon>Blattodea</taxon>
        <taxon>Blattoidea</taxon>
        <taxon>Termitoidae</taxon>
        <taxon>Termopsidae</taxon>
        <taxon>Zootermopsis</taxon>
    </lineage>
</organism>
<dbReference type="eggNOG" id="ENOG502SXFM">
    <property type="taxonomic scope" value="Eukaryota"/>
</dbReference>
<reference evidence="3 4" key="1">
    <citation type="journal article" date="2014" name="Nat. Commun.">
        <title>Molecular traces of alternative social organization in a termite genome.</title>
        <authorList>
            <person name="Terrapon N."/>
            <person name="Li C."/>
            <person name="Robertson H.M."/>
            <person name="Ji L."/>
            <person name="Meng X."/>
            <person name="Booth W."/>
            <person name="Chen Z."/>
            <person name="Childers C.P."/>
            <person name="Glastad K.M."/>
            <person name="Gokhale K."/>
            <person name="Gowin J."/>
            <person name="Gronenberg W."/>
            <person name="Hermansen R.A."/>
            <person name="Hu H."/>
            <person name="Hunt B.G."/>
            <person name="Huylmans A.K."/>
            <person name="Khalil S.M."/>
            <person name="Mitchell R.D."/>
            <person name="Munoz-Torres M.C."/>
            <person name="Mustard J.A."/>
            <person name="Pan H."/>
            <person name="Reese J.T."/>
            <person name="Scharf M.E."/>
            <person name="Sun F."/>
            <person name="Vogel H."/>
            <person name="Xiao J."/>
            <person name="Yang W."/>
            <person name="Yang Z."/>
            <person name="Yang Z."/>
            <person name="Zhou J."/>
            <person name="Zhu J."/>
            <person name="Brent C.S."/>
            <person name="Elsik C.G."/>
            <person name="Goodisman M.A."/>
            <person name="Liberles D.A."/>
            <person name="Roe R.M."/>
            <person name="Vargo E.L."/>
            <person name="Vilcinskas A."/>
            <person name="Wang J."/>
            <person name="Bornberg-Bauer E."/>
            <person name="Korb J."/>
            <person name="Zhang G."/>
            <person name="Liebig J."/>
        </authorList>
    </citation>
    <scope>NUCLEOTIDE SEQUENCE [LARGE SCALE GENOMIC DNA]</scope>
    <source>
        <tissue evidence="3">Whole organism</tissue>
    </source>
</reference>
<dbReference type="OMA" id="WQLERHT"/>
<proteinExistence type="predicted"/>
<protein>
    <submittedName>
        <fullName evidence="3">Uncharacterized protein</fullName>
    </submittedName>
</protein>
<gene>
    <name evidence="3" type="ORF">L798_01614</name>
</gene>
<accession>A0A067QHF3</accession>
<feature type="coiled-coil region" evidence="1">
    <location>
        <begin position="72"/>
        <end position="106"/>
    </location>
</feature>
<feature type="signal peptide" evidence="2">
    <location>
        <begin position="1"/>
        <end position="28"/>
    </location>
</feature>
<dbReference type="InParanoid" id="A0A067QHF3"/>
<keyword evidence="4" id="KW-1185">Reference proteome</keyword>
<keyword evidence="2" id="KW-0732">Signal</keyword>
<dbReference type="Proteomes" id="UP000027135">
    <property type="component" value="Unassembled WGS sequence"/>
</dbReference>
<evidence type="ECO:0000256" key="2">
    <source>
        <dbReference type="SAM" id="SignalP"/>
    </source>
</evidence>
<sequence>MCARSGAGRVLGWYVIAAVILGHNDVRGVEVATVIGSLKLGSEILKLFYSMWNELETANMAGMRLPELQDKEQDVRAMIVEVSRHLERLEEQHAVTSAMITNLQNDLRALPDIIKVDRNLDTLTDLMNRVDTSDTQLNRYIQRGYNNETDDAKWQLERHTLEDFVTTVVSHGPSSIRGLLERIHSIVAPNERKGSRLRGPGIFAQLTRAMHVSH</sequence>
<dbReference type="EMBL" id="KK853387">
    <property type="protein sequence ID" value="KDR07959.1"/>
    <property type="molecule type" value="Genomic_DNA"/>
</dbReference>
<feature type="chain" id="PRO_5001644057" evidence="2">
    <location>
        <begin position="29"/>
        <end position="214"/>
    </location>
</feature>
<evidence type="ECO:0000313" key="3">
    <source>
        <dbReference type="EMBL" id="KDR07959.1"/>
    </source>
</evidence>
<dbReference type="AlphaFoldDB" id="A0A067QHF3"/>
<evidence type="ECO:0000256" key="1">
    <source>
        <dbReference type="SAM" id="Coils"/>
    </source>
</evidence>